<accession>A0A8H7K436</accession>
<protein>
    <recommendedName>
        <fullName evidence="1">NmrA-like domain-containing protein</fullName>
    </recommendedName>
</protein>
<dbReference type="Gene3D" id="3.40.50.720">
    <property type="entry name" value="NAD(P)-binding Rossmann-like Domain"/>
    <property type="match status" value="1"/>
</dbReference>
<dbReference type="InterPro" id="IPR051604">
    <property type="entry name" value="Ergot_Alk_Oxidoreductase"/>
</dbReference>
<comment type="caution">
    <text evidence="2">The sequence shown here is derived from an EMBL/GenBank/DDBJ whole genome shotgun (WGS) entry which is preliminary data.</text>
</comment>
<dbReference type="AlphaFoldDB" id="A0A8H7K436"/>
<reference evidence="2" key="1">
    <citation type="submission" date="2020-10" db="EMBL/GenBank/DDBJ databases">
        <title>High-Quality Genome Resource of Clonostachys rosea strain S41 by Oxford Nanopore Long-Read Sequencing.</title>
        <authorList>
            <person name="Wang H."/>
        </authorList>
    </citation>
    <scope>NUCLEOTIDE SEQUENCE</scope>
    <source>
        <strain evidence="2">S41</strain>
    </source>
</reference>
<name>A0A8H7K436_BIOOC</name>
<dbReference type="SUPFAM" id="SSF51735">
    <property type="entry name" value="NAD(P)-binding Rossmann-fold domains"/>
    <property type="match status" value="1"/>
</dbReference>
<evidence type="ECO:0000313" key="3">
    <source>
        <dbReference type="Proteomes" id="UP000616885"/>
    </source>
</evidence>
<evidence type="ECO:0000259" key="1">
    <source>
        <dbReference type="Pfam" id="PF05368"/>
    </source>
</evidence>
<dbReference type="Proteomes" id="UP000616885">
    <property type="component" value="Unassembled WGS sequence"/>
</dbReference>
<dbReference type="Gene3D" id="3.90.25.10">
    <property type="entry name" value="UDP-galactose 4-epimerase, domain 1"/>
    <property type="match status" value="1"/>
</dbReference>
<proteinExistence type="predicted"/>
<dbReference type="PANTHER" id="PTHR43162:SF1">
    <property type="entry name" value="PRESTALK A DIFFERENTIATION PROTEIN A"/>
    <property type="match status" value="1"/>
</dbReference>
<dbReference type="Pfam" id="PF05368">
    <property type="entry name" value="NmrA"/>
    <property type="match status" value="1"/>
</dbReference>
<gene>
    <name evidence="2" type="ORF">IM811_009322</name>
</gene>
<feature type="domain" description="NmrA-like" evidence="1">
    <location>
        <begin position="4"/>
        <end position="263"/>
    </location>
</feature>
<dbReference type="EMBL" id="JADCTT010000020">
    <property type="protein sequence ID" value="KAF9742669.1"/>
    <property type="molecule type" value="Genomic_DNA"/>
</dbReference>
<sequence length="302" mass="33092">MSLHITVFPASTQSGKETIRALLESDSKPTVRAIYRNLAKAPAEFKENPNFEAMQGDVATGEGLDFGSSQAILYIPPVTYDGTDQGQFATQTAQNVKEAIQRAPGLKKLILHSAMGAQHDHGIGVLRLNHISDRILESVLPEVQIVKPGWFFENWADALKTMRSDNPSFESTFSPPTHEIPMLSVKDVGDYLAQALLNTTSRPGISSVTLFGPRHYSSLDVKEALEQVTGNKGELITIEKDQLATYFASHVPPTYAQEFAGMILATLPGGTMAGDFEDGENTVRRKTELVDGLRELYLKQTN</sequence>
<dbReference type="InterPro" id="IPR008030">
    <property type="entry name" value="NmrA-like"/>
</dbReference>
<dbReference type="InterPro" id="IPR036291">
    <property type="entry name" value="NAD(P)-bd_dom_sf"/>
</dbReference>
<evidence type="ECO:0000313" key="2">
    <source>
        <dbReference type="EMBL" id="KAF9742669.1"/>
    </source>
</evidence>
<organism evidence="2 3">
    <name type="scientific">Bionectria ochroleuca</name>
    <name type="common">Gliocladium roseum</name>
    <dbReference type="NCBI Taxonomy" id="29856"/>
    <lineage>
        <taxon>Eukaryota</taxon>
        <taxon>Fungi</taxon>
        <taxon>Dikarya</taxon>
        <taxon>Ascomycota</taxon>
        <taxon>Pezizomycotina</taxon>
        <taxon>Sordariomycetes</taxon>
        <taxon>Hypocreomycetidae</taxon>
        <taxon>Hypocreales</taxon>
        <taxon>Bionectriaceae</taxon>
        <taxon>Clonostachys</taxon>
    </lineage>
</organism>
<dbReference type="PANTHER" id="PTHR43162">
    <property type="match status" value="1"/>
</dbReference>